<keyword evidence="5" id="KW-0675">Receptor</keyword>
<evidence type="ECO:0000256" key="2">
    <source>
        <dbReference type="ARBA" id="ARBA00022692"/>
    </source>
</evidence>
<name>A0ABN9MK73_9NEOB</name>
<keyword evidence="3" id="KW-1133">Transmembrane helix</keyword>
<evidence type="ECO:0000256" key="3">
    <source>
        <dbReference type="ARBA" id="ARBA00022989"/>
    </source>
</evidence>
<evidence type="ECO:0000256" key="1">
    <source>
        <dbReference type="ARBA" id="ARBA00004141"/>
    </source>
</evidence>
<keyword evidence="4" id="KW-0472">Membrane</keyword>
<comment type="caution">
    <text evidence="8">The sequence shown here is derived from an EMBL/GenBank/DDBJ whole genome shotgun (WGS) entry which is preliminary data.</text>
</comment>
<dbReference type="PANTHER" id="PTHR24061">
    <property type="entry name" value="CALCIUM-SENSING RECEPTOR-RELATED"/>
    <property type="match status" value="1"/>
</dbReference>
<dbReference type="PANTHER" id="PTHR24061:SF554">
    <property type="entry name" value="VOMERONASAL TYPE-2 RECEPTOR 26"/>
    <property type="match status" value="1"/>
</dbReference>
<keyword evidence="9" id="KW-1185">Reference proteome</keyword>
<evidence type="ECO:0000313" key="9">
    <source>
        <dbReference type="Proteomes" id="UP001176940"/>
    </source>
</evidence>
<dbReference type="PRINTS" id="PR00248">
    <property type="entry name" value="GPCRMGR"/>
</dbReference>
<dbReference type="EMBL" id="CAUEEQ010078057">
    <property type="protein sequence ID" value="CAJ0967111.1"/>
    <property type="molecule type" value="Genomic_DNA"/>
</dbReference>
<feature type="domain" description="Receptor ligand binding region" evidence="7">
    <location>
        <begin position="60"/>
        <end position="444"/>
    </location>
</feature>
<accession>A0ABN9MK73</accession>
<evidence type="ECO:0000313" key="8">
    <source>
        <dbReference type="EMBL" id="CAJ0967111.1"/>
    </source>
</evidence>
<dbReference type="Pfam" id="PF01094">
    <property type="entry name" value="ANF_receptor"/>
    <property type="match status" value="1"/>
</dbReference>
<reference evidence="8" key="1">
    <citation type="submission" date="2023-07" db="EMBL/GenBank/DDBJ databases">
        <authorList>
            <person name="Stuckert A."/>
        </authorList>
    </citation>
    <scope>NUCLEOTIDE SEQUENCE</scope>
</reference>
<protein>
    <recommendedName>
        <fullName evidence="7">Receptor ligand binding region domain-containing protein</fullName>
    </recommendedName>
</protein>
<evidence type="ECO:0000259" key="7">
    <source>
        <dbReference type="Pfam" id="PF01094"/>
    </source>
</evidence>
<proteinExistence type="predicted"/>
<evidence type="ECO:0000256" key="4">
    <source>
        <dbReference type="ARBA" id="ARBA00023136"/>
    </source>
</evidence>
<dbReference type="InterPro" id="IPR000068">
    <property type="entry name" value="GPCR_3_Ca_sens_rcpt-rel"/>
</dbReference>
<dbReference type="SUPFAM" id="SSF53822">
    <property type="entry name" value="Periplasmic binding protein-like I"/>
    <property type="match status" value="1"/>
</dbReference>
<keyword evidence="6" id="KW-0325">Glycoprotein</keyword>
<evidence type="ECO:0000256" key="5">
    <source>
        <dbReference type="ARBA" id="ARBA00023170"/>
    </source>
</evidence>
<dbReference type="InterPro" id="IPR000337">
    <property type="entry name" value="GPCR_3"/>
</dbReference>
<dbReference type="InterPro" id="IPR028082">
    <property type="entry name" value="Peripla_BP_I"/>
</dbReference>
<sequence>MDQMCRLPPKQDQEGIRQPGDIMIGVLLPINSEAIYQKLAFDVHPPKTSCKFFNLEYYHRFQAFLFTVEQINKDPNILPNMTVGFQMYDTCEIPHYELQGALQFLTDSSTTIANNRCNSRLLFPAVVGSTVSANSIILAHVLGTFRYPQISPFSSVSLLSNRRMFPSFFRTALSDYYMSIGMAELVLKFGWTWIGLLTLDNDYGLQGIQPIKEEIIKAGACVAFMEYIRIGQPDRNAPHIVKVIKESTATVVVVYAIEVEFVPILNEMLKQNVTGKIFIGNYGSLSFIIYGYSIRGLSQFLAKIRPITSPTAKWNKMMWKTVFNCQFLPENQTVSLENPVKICTGLENLENVTKNPNYISSLKPTYYIYAAVQIIVKALDDLRNCKIGDDGPFSHGTCANIWNIKPWQLVYYIRRVKINQNMEKENFFDEKGNPPGLYSIVNWQLEADGTLTHVNIGTYNISAPLPMTINSSLIAWKLGGSKEVNR</sequence>
<organism evidence="8 9">
    <name type="scientific">Ranitomeya imitator</name>
    <name type="common">mimic poison frog</name>
    <dbReference type="NCBI Taxonomy" id="111125"/>
    <lineage>
        <taxon>Eukaryota</taxon>
        <taxon>Metazoa</taxon>
        <taxon>Chordata</taxon>
        <taxon>Craniata</taxon>
        <taxon>Vertebrata</taxon>
        <taxon>Euteleostomi</taxon>
        <taxon>Amphibia</taxon>
        <taxon>Batrachia</taxon>
        <taxon>Anura</taxon>
        <taxon>Neobatrachia</taxon>
        <taxon>Hyloidea</taxon>
        <taxon>Dendrobatidae</taxon>
        <taxon>Dendrobatinae</taxon>
        <taxon>Ranitomeya</taxon>
    </lineage>
</organism>
<dbReference type="Proteomes" id="UP001176940">
    <property type="component" value="Unassembled WGS sequence"/>
</dbReference>
<comment type="subcellular location">
    <subcellularLocation>
        <location evidence="1">Membrane</location>
        <topology evidence="1">Multi-pass membrane protein</topology>
    </subcellularLocation>
</comment>
<dbReference type="InterPro" id="IPR001828">
    <property type="entry name" value="ANF_lig-bd_rcpt"/>
</dbReference>
<evidence type="ECO:0000256" key="6">
    <source>
        <dbReference type="ARBA" id="ARBA00023180"/>
    </source>
</evidence>
<dbReference type="Gene3D" id="3.40.50.2300">
    <property type="match status" value="2"/>
</dbReference>
<keyword evidence="2" id="KW-0812">Transmembrane</keyword>
<dbReference type="PRINTS" id="PR00592">
    <property type="entry name" value="CASENSINGR"/>
</dbReference>
<gene>
    <name evidence="8" type="ORF">RIMI_LOCUS21962924</name>
</gene>